<organism evidence="5 6">
    <name type="scientific">Massilia soli</name>
    <dbReference type="NCBI Taxonomy" id="2792854"/>
    <lineage>
        <taxon>Bacteria</taxon>
        <taxon>Pseudomonadati</taxon>
        <taxon>Pseudomonadota</taxon>
        <taxon>Betaproteobacteria</taxon>
        <taxon>Burkholderiales</taxon>
        <taxon>Oxalobacteraceae</taxon>
        <taxon>Telluria group</taxon>
        <taxon>Massilia</taxon>
    </lineage>
</organism>
<dbReference type="InterPro" id="IPR032783">
    <property type="entry name" value="AraC_lig"/>
</dbReference>
<gene>
    <name evidence="5" type="ORF">I4X03_020040</name>
</gene>
<dbReference type="Pfam" id="PF12833">
    <property type="entry name" value="HTH_18"/>
    <property type="match status" value="1"/>
</dbReference>
<evidence type="ECO:0000259" key="4">
    <source>
        <dbReference type="PROSITE" id="PS01124"/>
    </source>
</evidence>
<keyword evidence="3" id="KW-0804">Transcription</keyword>
<proteinExistence type="predicted"/>
<dbReference type="EMBL" id="JAFBIL020000008">
    <property type="protein sequence ID" value="MBZ2209565.1"/>
    <property type="molecule type" value="Genomic_DNA"/>
</dbReference>
<dbReference type="Pfam" id="PF12852">
    <property type="entry name" value="Cupin_6"/>
    <property type="match status" value="1"/>
</dbReference>
<protein>
    <submittedName>
        <fullName evidence="5">AraC family transcriptional regulator</fullName>
    </submittedName>
</protein>
<dbReference type="InterPro" id="IPR011051">
    <property type="entry name" value="RmlC_Cupin_sf"/>
</dbReference>
<dbReference type="PROSITE" id="PS00041">
    <property type="entry name" value="HTH_ARAC_FAMILY_1"/>
    <property type="match status" value="1"/>
</dbReference>
<evidence type="ECO:0000313" key="5">
    <source>
        <dbReference type="EMBL" id="MBZ2209565.1"/>
    </source>
</evidence>
<keyword evidence="2" id="KW-0238">DNA-binding</keyword>
<evidence type="ECO:0000313" key="6">
    <source>
        <dbReference type="Proteomes" id="UP000809349"/>
    </source>
</evidence>
<dbReference type="Gene3D" id="1.10.10.60">
    <property type="entry name" value="Homeodomain-like"/>
    <property type="match status" value="2"/>
</dbReference>
<evidence type="ECO:0000256" key="1">
    <source>
        <dbReference type="ARBA" id="ARBA00023015"/>
    </source>
</evidence>
<keyword evidence="6" id="KW-1185">Reference proteome</keyword>
<name>A0ABS7SUG1_9BURK</name>
<evidence type="ECO:0000256" key="3">
    <source>
        <dbReference type="ARBA" id="ARBA00023163"/>
    </source>
</evidence>
<dbReference type="PANTHER" id="PTHR46796:SF7">
    <property type="entry name" value="ARAC FAMILY TRANSCRIPTIONAL REGULATOR"/>
    <property type="match status" value="1"/>
</dbReference>
<dbReference type="SUPFAM" id="SSF46689">
    <property type="entry name" value="Homeodomain-like"/>
    <property type="match status" value="2"/>
</dbReference>
<keyword evidence="1" id="KW-0805">Transcription regulation</keyword>
<dbReference type="InterPro" id="IPR050204">
    <property type="entry name" value="AraC_XylS_family_regulators"/>
</dbReference>
<dbReference type="RefSeq" id="WP_223470016.1">
    <property type="nucleotide sequence ID" value="NZ_JAFBIL020000008.1"/>
</dbReference>
<reference evidence="5 6" key="2">
    <citation type="submission" date="2021-08" db="EMBL/GenBank/DDBJ databases">
        <title>Massilia sp. R798.</title>
        <authorList>
            <person name="Baek J.H."/>
            <person name="Jung H.S."/>
            <person name="Kim K.R."/>
            <person name="Jeon C.O."/>
        </authorList>
    </citation>
    <scope>NUCLEOTIDE SEQUENCE [LARGE SCALE GENOMIC DNA]</scope>
    <source>
        <strain evidence="5 6">R798</strain>
    </source>
</reference>
<dbReference type="InterPro" id="IPR009057">
    <property type="entry name" value="Homeodomain-like_sf"/>
</dbReference>
<reference evidence="5 6" key="1">
    <citation type="submission" date="2021-01" db="EMBL/GenBank/DDBJ databases">
        <authorList>
            <person name="Ruan W."/>
            <person name="Khan S.A."/>
            <person name="Jeon C.O."/>
        </authorList>
    </citation>
    <scope>NUCLEOTIDE SEQUENCE [LARGE SCALE GENOMIC DNA]</scope>
    <source>
        <strain evidence="5 6">R798</strain>
    </source>
</reference>
<dbReference type="PROSITE" id="PS01124">
    <property type="entry name" value="HTH_ARAC_FAMILY_2"/>
    <property type="match status" value="1"/>
</dbReference>
<dbReference type="InterPro" id="IPR018060">
    <property type="entry name" value="HTH_AraC"/>
</dbReference>
<dbReference type="InterPro" id="IPR018062">
    <property type="entry name" value="HTH_AraC-typ_CS"/>
</dbReference>
<dbReference type="Proteomes" id="UP000809349">
    <property type="component" value="Unassembled WGS sequence"/>
</dbReference>
<dbReference type="SMART" id="SM00342">
    <property type="entry name" value="HTH_ARAC"/>
    <property type="match status" value="1"/>
</dbReference>
<comment type="caution">
    <text evidence="5">The sequence shown here is derived from an EMBL/GenBank/DDBJ whole genome shotgun (WGS) entry which is preliminary data.</text>
</comment>
<dbReference type="SUPFAM" id="SSF51182">
    <property type="entry name" value="RmlC-like cupins"/>
    <property type="match status" value="1"/>
</dbReference>
<sequence>MDLLSRLLHLYPVDVDLELACKLGAPWSLENAQAGAGTAPYHIITSGNVWLHTPNVRAALLEEGDIVVLPSGMAHTLFADGDSSGTSIEVTYSDALPVVANGGHGVQNEMLCGHFSFEPDVAGTLMSSLPEVLHVRHAHRSDLDEMALLIQLLRKEAQATRLGSSVIVRQLASVLFALILRAWTEQAPAQSGMLSLLADPRLRRGLQAMLDDPARQWSVDELAEACHMSRASFARHFGKAAGMTPGDMLMRIRMARAAQLLRGDGRNVAIIANAVGYQSEAAFNRAFSRFYGSTPGIWRKAAPVENTFSLLGGSPAAP</sequence>
<accession>A0ABS7SUG1</accession>
<evidence type="ECO:0000256" key="2">
    <source>
        <dbReference type="ARBA" id="ARBA00023125"/>
    </source>
</evidence>
<dbReference type="PANTHER" id="PTHR46796">
    <property type="entry name" value="HTH-TYPE TRANSCRIPTIONAL ACTIVATOR RHAS-RELATED"/>
    <property type="match status" value="1"/>
</dbReference>
<feature type="domain" description="HTH araC/xylS-type" evidence="4">
    <location>
        <begin position="203"/>
        <end position="301"/>
    </location>
</feature>